<dbReference type="PROSITE" id="PS50157">
    <property type="entry name" value="ZINC_FINGER_C2H2_2"/>
    <property type="match status" value="6"/>
</dbReference>
<protein>
    <submittedName>
        <fullName evidence="15 16">Zinc finger protein</fullName>
    </submittedName>
</protein>
<reference evidence="15" key="2">
    <citation type="journal article" date="2006" name="Dev. Biol.">
        <title>Systematic analysis of embryonic expression profiles of zinc finger genes in Ciona intestinalis.</title>
        <authorList>
            <person name="Miwata K."/>
            <person name="Chiba T."/>
            <person name="Horii R."/>
            <person name="Yamada L."/>
            <person name="Kubo A."/>
            <person name="Miyamura D."/>
            <person name="Satoh N."/>
            <person name="Satou Y."/>
        </authorList>
    </citation>
    <scope>NUCLEOTIDE SEQUENCE</scope>
</reference>
<dbReference type="GO" id="GO:0000978">
    <property type="term" value="F:RNA polymerase II cis-regulatory region sequence-specific DNA binding"/>
    <property type="evidence" value="ECO:0000318"/>
    <property type="project" value="GO_Central"/>
</dbReference>
<evidence type="ECO:0000259" key="14">
    <source>
        <dbReference type="PROSITE" id="PS50157"/>
    </source>
</evidence>
<dbReference type="Pfam" id="PF13894">
    <property type="entry name" value="zf-C2H2_4"/>
    <property type="match status" value="1"/>
</dbReference>
<gene>
    <name evidence="15" type="primary">Ci-ZF(C2H2)-53</name>
    <name evidence="16" type="synonym">zf(c2h2)-53</name>
</gene>
<name>Q1RQ09_CIOIN</name>
<dbReference type="CTD" id="778848"/>
<dbReference type="SUPFAM" id="SSF57667">
    <property type="entry name" value="beta-beta-alpha zinc fingers"/>
    <property type="match status" value="3"/>
</dbReference>
<evidence type="ECO:0000256" key="4">
    <source>
        <dbReference type="ARBA" id="ARBA00022723"/>
    </source>
</evidence>
<dbReference type="AlphaFoldDB" id="Q1RQ09"/>
<feature type="domain" description="C2H2-type" evidence="14">
    <location>
        <begin position="410"/>
        <end position="437"/>
    </location>
</feature>
<evidence type="ECO:0000313" key="16">
    <source>
        <dbReference type="Ensembl" id="ENSCINP00000029472.2"/>
    </source>
</evidence>
<dbReference type="FunFam" id="3.30.160.60:FF:000382">
    <property type="entry name" value="zinc finger protein 35 isoform X4"/>
    <property type="match status" value="1"/>
</dbReference>
<dbReference type="InterPro" id="IPR000210">
    <property type="entry name" value="BTB/POZ_dom"/>
</dbReference>
<dbReference type="HOGENOM" id="CLU_033068_0_0_1"/>
<keyword evidence="4" id="KW-0479">Metal-binding</keyword>
<dbReference type="PROSITE" id="PS00028">
    <property type="entry name" value="ZINC_FINGER_C2H2_1"/>
    <property type="match status" value="5"/>
</dbReference>
<accession>Q1RQ09</accession>
<dbReference type="KEGG" id="cin:778848"/>
<comment type="subcellular location">
    <subcellularLocation>
        <location evidence="2">Nucleus</location>
    </subcellularLocation>
</comment>
<evidence type="ECO:0000256" key="6">
    <source>
        <dbReference type="ARBA" id="ARBA00022771"/>
    </source>
</evidence>
<evidence type="ECO:0000313" key="17">
    <source>
        <dbReference type="Proteomes" id="UP000008144"/>
    </source>
</evidence>
<organism evidence="15">
    <name type="scientific">Ciona intestinalis</name>
    <name type="common">Transparent sea squirt</name>
    <name type="synonym">Ascidia intestinalis</name>
    <dbReference type="NCBI Taxonomy" id="7719"/>
    <lineage>
        <taxon>Eukaryota</taxon>
        <taxon>Metazoa</taxon>
        <taxon>Chordata</taxon>
        <taxon>Tunicata</taxon>
        <taxon>Ascidiacea</taxon>
        <taxon>Phlebobranchia</taxon>
        <taxon>Cionidae</taxon>
        <taxon>Ciona</taxon>
    </lineage>
</organism>
<dbReference type="EMBL" id="AK222394">
    <property type="protein sequence ID" value="BAE93276.1"/>
    <property type="molecule type" value="mRNA"/>
</dbReference>
<dbReference type="InterPro" id="IPR013087">
    <property type="entry name" value="Znf_C2H2_type"/>
</dbReference>
<dbReference type="GO" id="GO:0001227">
    <property type="term" value="F:DNA-binding transcription repressor activity, RNA polymerase II-specific"/>
    <property type="evidence" value="ECO:0000318"/>
    <property type="project" value="GO_Central"/>
</dbReference>
<dbReference type="Pfam" id="PF00651">
    <property type="entry name" value="BTB"/>
    <property type="match status" value="1"/>
</dbReference>
<keyword evidence="11" id="KW-0539">Nucleus</keyword>
<dbReference type="Ensembl" id="ENSCINT00000029718.2">
    <property type="protein sequence ID" value="ENSCINP00000029472.2"/>
    <property type="gene ID" value="ENSCING00000017391.2"/>
</dbReference>
<evidence type="ECO:0000256" key="8">
    <source>
        <dbReference type="ARBA" id="ARBA00023015"/>
    </source>
</evidence>
<evidence type="ECO:0000256" key="5">
    <source>
        <dbReference type="ARBA" id="ARBA00022737"/>
    </source>
</evidence>
<keyword evidence="5" id="KW-0677">Repeat</keyword>
<feature type="domain" description="BTB" evidence="13">
    <location>
        <begin position="35"/>
        <end position="108"/>
    </location>
</feature>
<reference evidence="17" key="1">
    <citation type="journal article" date="2002" name="Science">
        <title>The draft genome of Ciona intestinalis: insights into chordate and vertebrate origins.</title>
        <authorList>
            <person name="Dehal P."/>
            <person name="Satou Y."/>
            <person name="Campbell R.K."/>
            <person name="Chapman J."/>
            <person name="Degnan B."/>
            <person name="De Tomaso A."/>
            <person name="Davidson B."/>
            <person name="Di Gregorio A."/>
            <person name="Gelpke M."/>
            <person name="Goodstein D.M."/>
            <person name="Harafuji N."/>
            <person name="Hastings K.E."/>
            <person name="Ho I."/>
            <person name="Hotta K."/>
            <person name="Huang W."/>
            <person name="Kawashima T."/>
            <person name="Lemaire P."/>
            <person name="Martinez D."/>
            <person name="Meinertzhagen I.A."/>
            <person name="Necula S."/>
            <person name="Nonaka M."/>
            <person name="Putnam N."/>
            <person name="Rash S."/>
            <person name="Saiga H."/>
            <person name="Satake M."/>
            <person name="Terry A."/>
            <person name="Yamada L."/>
            <person name="Wang H.G."/>
            <person name="Awazu S."/>
            <person name="Azumi K."/>
            <person name="Boore J."/>
            <person name="Branno M."/>
            <person name="Chin-Bow S."/>
            <person name="DeSantis R."/>
            <person name="Doyle S."/>
            <person name="Francino P."/>
            <person name="Keys D.N."/>
            <person name="Haga S."/>
            <person name="Hayashi H."/>
            <person name="Hino K."/>
            <person name="Imai K.S."/>
            <person name="Inaba K."/>
            <person name="Kano S."/>
            <person name="Kobayashi K."/>
            <person name="Kobayashi M."/>
            <person name="Lee B.I."/>
            <person name="Makabe K.W."/>
            <person name="Manohar C."/>
            <person name="Matassi G."/>
            <person name="Medina M."/>
            <person name="Mochizuki Y."/>
            <person name="Mount S."/>
            <person name="Morishita T."/>
            <person name="Miura S."/>
            <person name="Nakayama A."/>
            <person name="Nishizaka S."/>
            <person name="Nomoto H."/>
            <person name="Ohta F."/>
            <person name="Oishi K."/>
            <person name="Rigoutsos I."/>
            <person name="Sano M."/>
            <person name="Sasaki A."/>
            <person name="Sasakura Y."/>
            <person name="Shoguchi E."/>
            <person name="Shin-i T."/>
            <person name="Spagnuolo A."/>
            <person name="Stainier D."/>
            <person name="Suzuki M.M."/>
            <person name="Tassy O."/>
            <person name="Takatori N."/>
            <person name="Tokuoka M."/>
            <person name="Yagi K."/>
            <person name="Yoshizaki F."/>
            <person name="Wada S."/>
            <person name="Zhang C."/>
            <person name="Hyatt P.D."/>
            <person name="Larimer F."/>
            <person name="Detter C."/>
            <person name="Doggett N."/>
            <person name="Glavina T."/>
            <person name="Hawkins T."/>
            <person name="Richardson P."/>
            <person name="Lucas S."/>
            <person name="Kohara Y."/>
            <person name="Levine M."/>
            <person name="Satoh N."/>
            <person name="Rokhsar D.S."/>
        </authorList>
    </citation>
    <scope>NUCLEOTIDE SEQUENCE [LARGE SCALE GENOMIC DNA]</scope>
</reference>
<dbReference type="SUPFAM" id="SSF54695">
    <property type="entry name" value="POZ domain"/>
    <property type="match status" value="1"/>
</dbReference>
<dbReference type="GO" id="GO:0005654">
    <property type="term" value="C:nucleoplasm"/>
    <property type="evidence" value="ECO:0000318"/>
    <property type="project" value="GO_Central"/>
</dbReference>
<dbReference type="Proteomes" id="UP000008144">
    <property type="component" value="Unassembled WGS sequence"/>
</dbReference>
<evidence type="ECO:0000256" key="11">
    <source>
        <dbReference type="ARBA" id="ARBA00023242"/>
    </source>
</evidence>
<dbReference type="PANTHER" id="PTHR24394:SF29">
    <property type="entry name" value="MYONEURIN"/>
    <property type="match status" value="1"/>
</dbReference>
<dbReference type="Pfam" id="PF00096">
    <property type="entry name" value="zf-C2H2"/>
    <property type="match status" value="3"/>
</dbReference>
<dbReference type="RefSeq" id="NP_001071897.1">
    <property type="nucleotide sequence ID" value="NM_001078429.1"/>
</dbReference>
<comment type="similarity">
    <text evidence="3">Belongs to the krueppel C2H2-type zinc-finger protein family.</text>
</comment>
<comment type="function">
    <text evidence="1">May be involved in transcriptional regulation.</text>
</comment>
<evidence type="ECO:0000256" key="2">
    <source>
        <dbReference type="ARBA" id="ARBA00004123"/>
    </source>
</evidence>
<dbReference type="OMA" id="CYEDAMQ"/>
<keyword evidence="10" id="KW-0804">Transcription</keyword>
<evidence type="ECO:0000256" key="7">
    <source>
        <dbReference type="ARBA" id="ARBA00022833"/>
    </source>
</evidence>
<evidence type="ECO:0000256" key="9">
    <source>
        <dbReference type="ARBA" id="ARBA00023125"/>
    </source>
</evidence>
<dbReference type="InterPro" id="IPR011333">
    <property type="entry name" value="SKP1/BTB/POZ_sf"/>
</dbReference>
<keyword evidence="7" id="KW-0862">Zinc</keyword>
<dbReference type="GO" id="GO:0001817">
    <property type="term" value="P:regulation of cytokine production"/>
    <property type="evidence" value="ECO:0000318"/>
    <property type="project" value="GO_Central"/>
</dbReference>
<feature type="domain" description="C2H2-type" evidence="14">
    <location>
        <begin position="466"/>
        <end position="493"/>
    </location>
</feature>
<dbReference type="InterPro" id="IPR036236">
    <property type="entry name" value="Znf_C2H2_sf"/>
</dbReference>
<dbReference type="Gene3D" id="3.30.160.60">
    <property type="entry name" value="Classic Zinc Finger"/>
    <property type="match status" value="4"/>
</dbReference>
<evidence type="ECO:0000256" key="10">
    <source>
        <dbReference type="ARBA" id="ARBA00023163"/>
    </source>
</evidence>
<evidence type="ECO:0000313" key="15">
    <source>
        <dbReference type="EMBL" id="BAE93276.1"/>
    </source>
</evidence>
<dbReference type="FunFam" id="3.30.160.60:FF:000478">
    <property type="entry name" value="Zinc finger protein 133"/>
    <property type="match status" value="1"/>
</dbReference>
<feature type="domain" description="C2H2-type" evidence="14">
    <location>
        <begin position="438"/>
        <end position="465"/>
    </location>
</feature>
<dbReference type="GO" id="GO:0000122">
    <property type="term" value="P:negative regulation of transcription by RNA polymerase II"/>
    <property type="evidence" value="ECO:0000318"/>
    <property type="project" value="GO_Central"/>
</dbReference>
<accession>A0A1W2VS45</accession>
<keyword evidence="6 12" id="KW-0863">Zinc-finger</keyword>
<dbReference type="GeneID" id="778848"/>
<keyword evidence="8" id="KW-0805">Transcription regulation</keyword>
<feature type="domain" description="C2H2-type" evidence="14">
    <location>
        <begin position="317"/>
        <end position="349"/>
    </location>
</feature>
<feature type="domain" description="C2H2-type" evidence="14">
    <location>
        <begin position="494"/>
        <end position="521"/>
    </location>
</feature>
<keyword evidence="17" id="KW-1185">Reference proteome</keyword>
<proteinExistence type="evidence at transcript level"/>
<reference evidence="16" key="3">
    <citation type="submission" date="2025-05" db="UniProtKB">
        <authorList>
            <consortium name="Ensembl"/>
        </authorList>
    </citation>
    <scope>IDENTIFICATION</scope>
</reference>
<dbReference type="FunFam" id="3.30.160.60:FF:000240">
    <property type="entry name" value="Zinc finger protein 250"/>
    <property type="match status" value="1"/>
</dbReference>
<dbReference type="FunFam" id="3.30.160.60:FF:000097">
    <property type="entry name" value="Zinc finger protein"/>
    <property type="match status" value="1"/>
</dbReference>
<keyword evidence="9" id="KW-0238">DNA-binding</keyword>
<dbReference type="OrthoDB" id="9622403at2759"/>
<evidence type="ECO:0000256" key="12">
    <source>
        <dbReference type="PROSITE-ProRule" id="PRU00042"/>
    </source>
</evidence>
<dbReference type="GO" id="GO:0008270">
    <property type="term" value="F:zinc ion binding"/>
    <property type="evidence" value="ECO:0007669"/>
    <property type="project" value="UniProtKB-KW"/>
</dbReference>
<dbReference type="CDD" id="cd18186">
    <property type="entry name" value="BTB_POZ_ZBTB_KLHL-like"/>
    <property type="match status" value="1"/>
</dbReference>
<evidence type="ECO:0000256" key="1">
    <source>
        <dbReference type="ARBA" id="ARBA00003767"/>
    </source>
</evidence>
<dbReference type="PROSITE" id="PS50097">
    <property type="entry name" value="BTB"/>
    <property type="match status" value="1"/>
</dbReference>
<dbReference type="Gene3D" id="3.30.710.10">
    <property type="entry name" value="Potassium Channel Kv1.1, Chain A"/>
    <property type="match status" value="1"/>
</dbReference>
<dbReference type="PANTHER" id="PTHR24394">
    <property type="entry name" value="ZINC FINGER PROTEIN"/>
    <property type="match status" value="1"/>
</dbReference>
<evidence type="ECO:0000256" key="3">
    <source>
        <dbReference type="ARBA" id="ARBA00006991"/>
    </source>
</evidence>
<dbReference type="SMART" id="SM00355">
    <property type="entry name" value="ZnF_C2H2"/>
    <property type="match status" value="8"/>
</dbReference>
<feature type="domain" description="C2H2-type" evidence="14">
    <location>
        <begin position="522"/>
        <end position="550"/>
    </location>
</feature>
<dbReference type="GO" id="GO:0002682">
    <property type="term" value="P:regulation of immune system process"/>
    <property type="evidence" value="ECO:0000318"/>
    <property type="project" value="GO_Central"/>
</dbReference>
<dbReference type="GeneTree" id="ENSGT00940000168270"/>
<accession>F6WEW0</accession>
<sequence>MLNAVACKMALSKQDSSMSLMQKALYQQHLDRRFCDLIVKINDEVFHMHSCVIAAACPKLHDVLQERNNFHSEPLNQDLKYFQQESFTPTCFSFLLTFMYTGNLQWENMKSEDIQDAFIAAQWCGFDKITDECRKLMTECDGTHKDAIELCENGESEEGIGDTPTTTTTMVVLAKDDDEEMQQVVPYCSNDDIGAVGSVKKLAGMCYEDAMQNQNVIYCMLCAEMFSATDDTLFIEHMEKHAVQSGITHHRSADTQSIKSLLSKYKPINSDDDDNMENGEQEEDMSTVAIYIDDEDQEYQDPDEKDVKKKRLFAKCFSCHYCHKRFTSQKSKKTHLRTCKVKLHRQNKVDGEEEDDEGKRKRGWRVKAVRKSKAVPTKMWLCPECPTLVFYKKRDQTAHMRTQHGNTKQFVCEECGKKFQGKSALNWHSRIHSGEKPYVCHHCGKAFTELRSQLAHERVHTGERPFLCTICGKDFSFRQSLSRHMKFHAGVRPYQCSICGKSFVLKHNLTEHQIRHEKHKLVKCQSCLESFYNQELLMEHRRHHHMSETGPDVIDMTVPPHKRLQISDGTEQDQYNMTLEDAILETY</sequence>
<evidence type="ECO:0000259" key="13">
    <source>
        <dbReference type="PROSITE" id="PS50097"/>
    </source>
</evidence>